<sequence>MKNLLIIFTFIFASFSANAQTSQSVEIKNFIKSYVNQVQKIDNGEHQNKLLAFYSPSYKGSTTFINLSGNTRIKNRTYKDLSNAFGRLKVSDDKTLKLQVESINVDFEKPNYAVVSYTVDYDVKNQGKLVQDGKIITSNVIRKTKDGEWKFVTGSSVETINEKFSGNCKAELFGNQQKNSDIIAKVGFPEGSKYTTDLINFEIKNQKDHVMIMANEKYFIWDDGKVATYDINKDKFQNDLGKAKTKDEAVKIILSKDLYKDQCINFSYR</sequence>
<keyword evidence="1" id="KW-0732">Signal</keyword>
<feature type="chain" id="PRO_5042285180" evidence="1">
    <location>
        <begin position="20"/>
        <end position="269"/>
    </location>
</feature>
<dbReference type="AlphaFoldDB" id="A0AAE4BUC3"/>
<dbReference type="RefSeq" id="WP_309942593.1">
    <property type="nucleotide sequence ID" value="NZ_AP025308.1"/>
</dbReference>
<dbReference type="Proteomes" id="UP001185092">
    <property type="component" value="Unassembled WGS sequence"/>
</dbReference>
<keyword evidence="2" id="KW-0413">Isomerase</keyword>
<evidence type="ECO:0000313" key="3">
    <source>
        <dbReference type="Proteomes" id="UP001185092"/>
    </source>
</evidence>
<dbReference type="GO" id="GO:0016853">
    <property type="term" value="F:isomerase activity"/>
    <property type="evidence" value="ECO:0007669"/>
    <property type="project" value="UniProtKB-KW"/>
</dbReference>
<reference evidence="2" key="1">
    <citation type="submission" date="2023-07" db="EMBL/GenBank/DDBJ databases">
        <title>Genomic Encyclopedia of Type Strains, Phase IV (KMG-IV): sequencing the most valuable type-strain genomes for metagenomic binning, comparative biology and taxonomic classification.</title>
        <authorList>
            <person name="Goeker M."/>
        </authorList>
    </citation>
    <scope>NUCLEOTIDE SEQUENCE</scope>
    <source>
        <strain evidence="2">DSM 26174</strain>
    </source>
</reference>
<feature type="signal peptide" evidence="1">
    <location>
        <begin position="1"/>
        <end position="19"/>
    </location>
</feature>
<comment type="caution">
    <text evidence="2">The sequence shown here is derived from an EMBL/GenBank/DDBJ whole genome shotgun (WGS) entry which is preliminary data.</text>
</comment>
<protein>
    <submittedName>
        <fullName evidence="2">Ketosteroid isomerase-like protein</fullName>
    </submittedName>
</protein>
<accession>A0AAE4BUC3</accession>
<dbReference type="Gene3D" id="3.10.450.50">
    <property type="match status" value="1"/>
</dbReference>
<dbReference type="EMBL" id="JAVDQD010000010">
    <property type="protein sequence ID" value="MDR6241646.1"/>
    <property type="molecule type" value="Genomic_DNA"/>
</dbReference>
<name>A0AAE4BUC3_9BACT</name>
<evidence type="ECO:0000256" key="1">
    <source>
        <dbReference type="SAM" id="SignalP"/>
    </source>
</evidence>
<keyword evidence="3" id="KW-1185">Reference proteome</keyword>
<proteinExistence type="predicted"/>
<evidence type="ECO:0000313" key="2">
    <source>
        <dbReference type="EMBL" id="MDR6241646.1"/>
    </source>
</evidence>
<organism evidence="2 3">
    <name type="scientific">Aureibacter tunicatorum</name>
    <dbReference type="NCBI Taxonomy" id="866807"/>
    <lineage>
        <taxon>Bacteria</taxon>
        <taxon>Pseudomonadati</taxon>
        <taxon>Bacteroidota</taxon>
        <taxon>Cytophagia</taxon>
        <taxon>Cytophagales</taxon>
        <taxon>Persicobacteraceae</taxon>
        <taxon>Aureibacter</taxon>
    </lineage>
</organism>
<gene>
    <name evidence="2" type="ORF">HNQ88_004733</name>
</gene>